<dbReference type="Proteomes" id="UP000269721">
    <property type="component" value="Unassembled WGS sequence"/>
</dbReference>
<evidence type="ECO:0000313" key="2">
    <source>
        <dbReference type="Proteomes" id="UP000269721"/>
    </source>
</evidence>
<proteinExistence type="predicted"/>
<name>A0A4P9W7A4_9FUNG</name>
<evidence type="ECO:0000313" key="1">
    <source>
        <dbReference type="EMBL" id="RKO87255.1"/>
    </source>
</evidence>
<sequence length="169" mass="20083">MWSFLCCRYVTCIIPKLKRRSMTITKKASEQKSVKIAQDMENVIKLNEQNKLMDQKRSTDGIDYTEVKKEAEMLISLRKSLEREGKIEDFKVIGESRFPNFKNKFSNFFEIIRTFELSRLDEFMHVMEIMFHELSRVQKGEVTHTEMRESLFEDKLAKITPVFLVDIIL</sequence>
<dbReference type="EMBL" id="KZ997559">
    <property type="protein sequence ID" value="RKO87255.1"/>
    <property type="molecule type" value="Genomic_DNA"/>
</dbReference>
<dbReference type="AlphaFoldDB" id="A0A4P9W7A4"/>
<organism evidence="1 2">
    <name type="scientific">Blyttiomyces helicus</name>
    <dbReference type="NCBI Taxonomy" id="388810"/>
    <lineage>
        <taxon>Eukaryota</taxon>
        <taxon>Fungi</taxon>
        <taxon>Fungi incertae sedis</taxon>
        <taxon>Chytridiomycota</taxon>
        <taxon>Chytridiomycota incertae sedis</taxon>
        <taxon>Chytridiomycetes</taxon>
        <taxon>Chytridiomycetes incertae sedis</taxon>
        <taxon>Blyttiomyces</taxon>
    </lineage>
</organism>
<accession>A0A4P9W7A4</accession>
<gene>
    <name evidence="1" type="ORF">BDK51DRAFT_28299</name>
</gene>
<reference evidence="2" key="1">
    <citation type="journal article" date="2018" name="Nat. Microbiol.">
        <title>Leveraging single-cell genomics to expand the fungal tree of life.</title>
        <authorList>
            <person name="Ahrendt S.R."/>
            <person name="Quandt C.A."/>
            <person name="Ciobanu D."/>
            <person name="Clum A."/>
            <person name="Salamov A."/>
            <person name="Andreopoulos B."/>
            <person name="Cheng J.F."/>
            <person name="Woyke T."/>
            <person name="Pelin A."/>
            <person name="Henrissat B."/>
            <person name="Reynolds N.K."/>
            <person name="Benny G.L."/>
            <person name="Smith M.E."/>
            <person name="James T.Y."/>
            <person name="Grigoriev I.V."/>
        </authorList>
    </citation>
    <scope>NUCLEOTIDE SEQUENCE [LARGE SCALE GENOMIC DNA]</scope>
</reference>
<keyword evidence="2" id="KW-1185">Reference proteome</keyword>
<protein>
    <submittedName>
        <fullName evidence="1">Uncharacterized protein</fullName>
    </submittedName>
</protein>